<feature type="domain" description="Phage tail lysozyme" evidence="1">
    <location>
        <begin position="76"/>
        <end position="242"/>
    </location>
</feature>
<dbReference type="EMBL" id="BK015743">
    <property type="protein sequence ID" value="DAE22916.1"/>
    <property type="molecule type" value="Genomic_DNA"/>
</dbReference>
<evidence type="ECO:0000259" key="1">
    <source>
        <dbReference type="Pfam" id="PF18013"/>
    </source>
</evidence>
<dbReference type="InterPro" id="IPR041219">
    <property type="entry name" value="Phage_lysozyme2"/>
</dbReference>
<evidence type="ECO:0000313" key="2">
    <source>
        <dbReference type="EMBL" id="DAE22916.1"/>
    </source>
</evidence>
<accession>A0A8S5QW92</accession>
<protein>
    <submittedName>
        <fullName evidence="2">Structural protein</fullName>
    </submittedName>
</protein>
<name>A0A8S5QW92_9CAUD</name>
<sequence>MADYLNKLVNTVSRTKSRVIQQSKQRRGGVTDLYALDYVDSLSTASSCAPYSDDSIEGSESDDIETRVKTFARAIKKEIPEAKAQGVSAIIGYFVRESNVTARRYEADYATGKQYDKVAQEPTAENLMGSWQAFASLYKDPLNEPGYNVGGKHWIGLGLGQWTGPRSKALYEFARARNSSIFTFNTQVAFMMSEETLKNVVKEVASSDGDIAQLTARFLADWGGVPGNALQERIDGANKYFEVVKKALESKDESPKEKNESPSDTVVIDRTKGSAQFRVLVPSDLDRFQRWFLKFIIKMDVSQCDGRKVTPLSDVHLVVSAKNEATGEQSEIELTEIFRRQWGCNWIGDDASGEGIFPNSNPMEGYDLMYSAWYLNDAQRSALFSAGEKIFTVYALGEAQITLRNFLKFSHIN</sequence>
<proteinExistence type="predicted"/>
<dbReference type="Pfam" id="PF18013">
    <property type="entry name" value="Phage_lysozyme2"/>
    <property type="match status" value="1"/>
</dbReference>
<reference evidence="2" key="1">
    <citation type="journal article" date="2021" name="Proc. Natl. Acad. Sci. U.S.A.">
        <title>A Catalog of Tens of Thousands of Viruses from Human Metagenomes Reveals Hidden Associations with Chronic Diseases.</title>
        <authorList>
            <person name="Tisza M.J."/>
            <person name="Buck C.B."/>
        </authorList>
    </citation>
    <scope>NUCLEOTIDE SEQUENCE</scope>
    <source>
        <strain evidence="2">CtzSN25</strain>
    </source>
</reference>
<organism evidence="2">
    <name type="scientific">Siphoviridae sp. ctzSN25</name>
    <dbReference type="NCBI Taxonomy" id="2826529"/>
    <lineage>
        <taxon>Viruses</taxon>
        <taxon>Duplodnaviria</taxon>
        <taxon>Heunggongvirae</taxon>
        <taxon>Uroviricota</taxon>
        <taxon>Caudoviricetes</taxon>
    </lineage>
</organism>
<dbReference type="Gene3D" id="1.10.530.10">
    <property type="match status" value="1"/>
</dbReference>